<proteinExistence type="predicted"/>
<dbReference type="SUPFAM" id="SSF53300">
    <property type="entry name" value="vWA-like"/>
    <property type="match status" value="1"/>
</dbReference>
<dbReference type="AlphaFoldDB" id="A0A815IF33"/>
<name>A0A815IF33_9BILA</name>
<dbReference type="EMBL" id="CAJOBC010071809">
    <property type="protein sequence ID" value="CAF4245092.1"/>
    <property type="molecule type" value="Genomic_DNA"/>
</dbReference>
<sequence length="934" mass="106903">MATYFKTPFGPYYVEAKVAKVESTNNNIICCVDVSGSMSGAPIKNVCEVLRDIYNRTKIEYPLFSYNTVTNTTTTIKSVEKTDLVASGGTSFSSIFNAIKDHLLKNVKPTTFIFMTDGQDSEPNGLTLKKSIEALKLAISAMKSISITFHVIGFGSVDDSFLNKVREFGTKHGLLKYSTQSAELQNNFNDMFEYATSSREFSIKINGNTYTSSSNDETVGFLVNDVLEGSSEITLKSDVESKIMLEPLNNIRSIHMVKALNLMSPENEESVREILTHLHSIIPTDSNLMERLEVEQIKREINDRMMEYIKIFTQIKMGQVPEQVKLKLSALRHDATFANSQRKKKLDLRVNRNVEYFQKTDISGILDGYKKNIDQQGWEKIKEQKAAWVCTYSSDDIYKMMRKAADNILCLGILIERNEEAITSPTKGLNLISVSNTIISYDSFIAAMSFAKKEEDKKQTEGINYGDFSRINDTYCVVGAMHEKINAVIPLYINYEHMKRIRILEGIWLGYLFTLDSYGYDKNQEIGLLKLLYDIIISRTETTRNKQILVELEKVCHFIITESVGFKSAYGETTYDNFVASIHGRNSTYNLCIPLMIGYLKNDIKNVVMPVYYEYIRQCFCTRKDTDTTDIIKRLLYGSENKTMTIVTNENVDYNQDDPDYVEKSFIQYFHDEMNKPIQLISEVFTGQNRKLIAETDIDYIKSLLSSKSLSVPIEIKNMLKYCNMDENYVEDNIDYDDMRKELLMMLSFGIVPAHVNKSNIYHVADEKSQGSSSNLIKLDLTPENIRVVTYKITNTKTLEGFGGLMRKYCPERHGEIFTEVIKSLLSSSVSQQCEGSSISNKDKLIALLTNQVGYSPLYNNLRDFCWQPLKDVDINVLRQIVGVKELKKIEDDNSGKKVVHCYRISNKENRHGYGNYYPNMRNIFKFISYSQRQ</sequence>
<dbReference type="Proteomes" id="UP000681722">
    <property type="component" value="Unassembled WGS sequence"/>
</dbReference>
<protein>
    <recommendedName>
        <fullName evidence="4">VWFA domain-containing protein</fullName>
    </recommendedName>
</protein>
<dbReference type="InterPro" id="IPR036465">
    <property type="entry name" value="vWFA_dom_sf"/>
</dbReference>
<evidence type="ECO:0000313" key="2">
    <source>
        <dbReference type="EMBL" id="CAF4245092.1"/>
    </source>
</evidence>
<evidence type="ECO:0000313" key="1">
    <source>
        <dbReference type="EMBL" id="CAF1364157.1"/>
    </source>
</evidence>
<organism evidence="1 3">
    <name type="scientific">Didymodactylos carnosus</name>
    <dbReference type="NCBI Taxonomy" id="1234261"/>
    <lineage>
        <taxon>Eukaryota</taxon>
        <taxon>Metazoa</taxon>
        <taxon>Spiralia</taxon>
        <taxon>Gnathifera</taxon>
        <taxon>Rotifera</taxon>
        <taxon>Eurotatoria</taxon>
        <taxon>Bdelloidea</taxon>
        <taxon>Philodinida</taxon>
        <taxon>Philodinidae</taxon>
        <taxon>Didymodactylos</taxon>
    </lineage>
</organism>
<dbReference type="Proteomes" id="UP000663829">
    <property type="component" value="Unassembled WGS sequence"/>
</dbReference>
<evidence type="ECO:0008006" key="4">
    <source>
        <dbReference type="Google" id="ProtNLM"/>
    </source>
</evidence>
<comment type="caution">
    <text evidence="1">The sequence shown here is derived from an EMBL/GenBank/DDBJ whole genome shotgun (WGS) entry which is preliminary data.</text>
</comment>
<reference evidence="1" key="1">
    <citation type="submission" date="2021-02" db="EMBL/GenBank/DDBJ databases">
        <authorList>
            <person name="Nowell W R."/>
        </authorList>
    </citation>
    <scope>NUCLEOTIDE SEQUENCE</scope>
</reference>
<gene>
    <name evidence="1" type="ORF">GPM918_LOCUS31529</name>
    <name evidence="2" type="ORF">SRO942_LOCUS32180</name>
</gene>
<dbReference type="OrthoDB" id="10006997at2759"/>
<dbReference type="Gene3D" id="3.40.50.410">
    <property type="entry name" value="von Willebrand factor, type A domain"/>
    <property type="match status" value="1"/>
</dbReference>
<keyword evidence="3" id="KW-1185">Reference proteome</keyword>
<evidence type="ECO:0000313" key="3">
    <source>
        <dbReference type="Proteomes" id="UP000663829"/>
    </source>
</evidence>
<dbReference type="EMBL" id="CAJNOQ010015573">
    <property type="protein sequence ID" value="CAF1364157.1"/>
    <property type="molecule type" value="Genomic_DNA"/>
</dbReference>
<accession>A0A815IF33</accession>